<protein>
    <recommendedName>
        <fullName evidence="3">Outer membrane protein with beta-barrel domain</fullName>
    </recommendedName>
</protein>
<organism evidence="1 2">
    <name type="scientific">Pedobacter psychrotolerans</name>
    <dbReference type="NCBI Taxonomy" id="1843235"/>
    <lineage>
        <taxon>Bacteria</taxon>
        <taxon>Pseudomonadati</taxon>
        <taxon>Bacteroidota</taxon>
        <taxon>Sphingobacteriia</taxon>
        <taxon>Sphingobacteriales</taxon>
        <taxon>Sphingobacteriaceae</taxon>
        <taxon>Pedobacter</taxon>
    </lineage>
</organism>
<evidence type="ECO:0008006" key="3">
    <source>
        <dbReference type="Google" id="ProtNLM"/>
    </source>
</evidence>
<keyword evidence="2" id="KW-1185">Reference proteome</keyword>
<sequence length="209" mass="22647">MKINKSKRNRFSYVHQNLINNLNLSDMKTITKILATAATAVAVFATTTLSAQTMTTTEDMNPAPKGMAFKVGVGINGGVFRDKSPMDYAYGADLKLQWDLTPYVAVTASGGYTKLVAKDNAVDADFIPAKGGVKVFPIKRMYLATEAGAGISIQDGAKTNFIYSGGLGYEFGGFDAGIRYEGYVNDSASTTYFRKTGQYALRLAYNFKL</sequence>
<evidence type="ECO:0000313" key="2">
    <source>
        <dbReference type="Proteomes" id="UP000622648"/>
    </source>
</evidence>
<dbReference type="EMBL" id="BMJO01000002">
    <property type="protein sequence ID" value="GGE48065.1"/>
    <property type="molecule type" value="Genomic_DNA"/>
</dbReference>
<proteinExistence type="predicted"/>
<accession>A0ABQ1SPK3</accession>
<gene>
    <name evidence="1" type="ORF">GCM10011413_12690</name>
</gene>
<reference evidence="2" key="1">
    <citation type="journal article" date="2019" name="Int. J. Syst. Evol. Microbiol.">
        <title>The Global Catalogue of Microorganisms (GCM) 10K type strain sequencing project: providing services to taxonomists for standard genome sequencing and annotation.</title>
        <authorList>
            <consortium name="The Broad Institute Genomics Platform"/>
            <consortium name="The Broad Institute Genome Sequencing Center for Infectious Disease"/>
            <person name="Wu L."/>
            <person name="Ma J."/>
        </authorList>
    </citation>
    <scope>NUCLEOTIDE SEQUENCE [LARGE SCALE GENOMIC DNA]</scope>
    <source>
        <strain evidence="2">CGMCC 1.15644</strain>
    </source>
</reference>
<evidence type="ECO:0000313" key="1">
    <source>
        <dbReference type="EMBL" id="GGE48065.1"/>
    </source>
</evidence>
<comment type="caution">
    <text evidence="1">The sequence shown here is derived from an EMBL/GenBank/DDBJ whole genome shotgun (WGS) entry which is preliminary data.</text>
</comment>
<name>A0ABQ1SPK3_9SPHI</name>
<dbReference type="Proteomes" id="UP000622648">
    <property type="component" value="Unassembled WGS sequence"/>
</dbReference>